<feature type="domain" description="G" evidence="2">
    <location>
        <begin position="33"/>
        <end position="96"/>
    </location>
</feature>
<gene>
    <name evidence="3" type="ORF">RSOLAG1IB_11767</name>
</gene>
<sequence length="724" mass="82655">MSANYHGSGPYMNVSGTQYQGPSWQSRPPSFFVLVMGPQGCGKSSFINLAINRPDCEVSPSATLCTQHVRFCRWPTVINGCEFRFTDTPGLGNQMIDDRRILELLVENLAPNHRGDRRDGANLPRRVTGVLYIHSEEEQFKSRTSRKTIEMLVKIFGVEFLTRVTVLLRSQNEASSDLSSFMPPEESPLYPLYCNDVKPWTMLYPKDNQSVERILSPYMQIHPRVVRLAVMEHFARQDGNNWQYHNISRHLRDFFPEEIGASVNSVQPEMLLRLPERQDELEQLRHQLARGKEEIEALQLKHEAEMKVIQKAREEDRLNHETGRKSLCNTIRERDEEVSNLRSSKESELKNLEASKKEEISRLATEKNSKIEELEGKLQAKNNELIEMKIESERKIQDLVKAVQEKKETIEHKTNGTATKSSSKQESNIYRLKNDLHRINAEYSSLRAHTQLQEKTEQADITLALDDINRFIEEFGENLSEHLERYVQEHPPEKVPQPLDILNLLGQLGDGLTLKGEHNTYVLLEYVIQATICDQLHAHLFKPFHPSIASDENRNSFVTEIYSCLVYQAPQSIAGRWRRDTFNSISAKIGAGNQDKSGDDRAYHIVTEALSTLLKRAFTIDSPEVLKQHSKALHKVVTKAEELNQLLKGGVSLLGDFQPVVFPRGDPFRSDYMSEVASELKGPNRPETILATTRLGLIKRYALGGNQKPEEETLRQAGILPFPA</sequence>
<dbReference type="InterPro" id="IPR006073">
    <property type="entry name" value="GTP-bd"/>
</dbReference>
<accession>A0A0B7FF28</accession>
<name>A0A0B7FF28_THACB</name>
<dbReference type="CDD" id="cd00882">
    <property type="entry name" value="Ras_like_GTPase"/>
    <property type="match status" value="1"/>
</dbReference>
<reference evidence="3 4" key="1">
    <citation type="submission" date="2014-11" db="EMBL/GenBank/DDBJ databases">
        <authorList>
            <person name="Wibberg Daniel"/>
        </authorList>
    </citation>
    <scope>NUCLEOTIDE SEQUENCE [LARGE SCALE GENOMIC DNA]</scope>
    <source>
        <strain evidence="3">Rhizoctonia solani AG1-IB 7/3/14</strain>
    </source>
</reference>
<keyword evidence="1" id="KW-0175">Coiled coil</keyword>
<dbReference type="AlphaFoldDB" id="A0A0B7FF28"/>
<dbReference type="Pfam" id="PF01926">
    <property type="entry name" value="MMR_HSR1"/>
    <property type="match status" value="1"/>
</dbReference>
<feature type="coiled-coil region" evidence="1">
    <location>
        <begin position="274"/>
        <end position="315"/>
    </location>
</feature>
<dbReference type="GO" id="GO:0005525">
    <property type="term" value="F:GTP binding"/>
    <property type="evidence" value="ECO:0007669"/>
    <property type="project" value="InterPro"/>
</dbReference>
<proteinExistence type="predicted"/>
<organism evidence="3 4">
    <name type="scientific">Thanatephorus cucumeris (strain AG1-IB / isolate 7/3/14)</name>
    <name type="common">Lettuce bottom rot fungus</name>
    <name type="synonym">Rhizoctonia solani</name>
    <dbReference type="NCBI Taxonomy" id="1108050"/>
    <lineage>
        <taxon>Eukaryota</taxon>
        <taxon>Fungi</taxon>
        <taxon>Dikarya</taxon>
        <taxon>Basidiomycota</taxon>
        <taxon>Agaricomycotina</taxon>
        <taxon>Agaricomycetes</taxon>
        <taxon>Cantharellales</taxon>
        <taxon>Ceratobasidiaceae</taxon>
        <taxon>Rhizoctonia</taxon>
        <taxon>Rhizoctonia solani AG-1</taxon>
    </lineage>
</organism>
<protein>
    <recommendedName>
        <fullName evidence="2">G domain-containing protein</fullName>
    </recommendedName>
</protein>
<evidence type="ECO:0000256" key="1">
    <source>
        <dbReference type="SAM" id="Coils"/>
    </source>
</evidence>
<dbReference type="Gene3D" id="3.40.50.300">
    <property type="entry name" value="P-loop containing nucleotide triphosphate hydrolases"/>
    <property type="match status" value="1"/>
</dbReference>
<dbReference type="OrthoDB" id="3190709at2759"/>
<dbReference type="InterPro" id="IPR027417">
    <property type="entry name" value="P-loop_NTPase"/>
</dbReference>
<evidence type="ECO:0000259" key="2">
    <source>
        <dbReference type="Pfam" id="PF01926"/>
    </source>
</evidence>
<dbReference type="SUPFAM" id="SSF52540">
    <property type="entry name" value="P-loop containing nucleoside triphosphate hydrolases"/>
    <property type="match status" value="1"/>
</dbReference>
<dbReference type="STRING" id="1108050.A0A0B7FF28"/>
<dbReference type="Proteomes" id="UP000059188">
    <property type="component" value="Unassembled WGS sequence"/>
</dbReference>
<feature type="coiled-coil region" evidence="1">
    <location>
        <begin position="342"/>
        <end position="409"/>
    </location>
</feature>
<evidence type="ECO:0000313" key="3">
    <source>
        <dbReference type="EMBL" id="CEL54822.1"/>
    </source>
</evidence>
<dbReference type="EMBL" id="LN679280">
    <property type="protein sequence ID" value="CEL54822.1"/>
    <property type="molecule type" value="Genomic_DNA"/>
</dbReference>
<evidence type="ECO:0000313" key="4">
    <source>
        <dbReference type="Proteomes" id="UP000059188"/>
    </source>
</evidence>
<keyword evidence="4" id="KW-1185">Reference proteome</keyword>